<keyword evidence="3" id="KW-1185">Reference proteome</keyword>
<dbReference type="EMBL" id="NKHZ01000068">
    <property type="protein sequence ID" value="PNS15693.1"/>
    <property type="molecule type" value="Genomic_DNA"/>
</dbReference>
<reference evidence="2 3" key="1">
    <citation type="submission" date="2017-06" db="EMBL/GenBank/DDBJ databases">
        <title>Draft genome sequence of a variant of Elsinoe murrayae.</title>
        <authorList>
            <person name="Cheng Q."/>
        </authorList>
    </citation>
    <scope>NUCLEOTIDE SEQUENCE [LARGE SCALE GENOMIC DNA]</scope>
    <source>
        <strain evidence="2 3">CQ-2017a</strain>
    </source>
</reference>
<feature type="compositionally biased region" description="Gly residues" evidence="1">
    <location>
        <begin position="63"/>
        <end position="82"/>
    </location>
</feature>
<evidence type="ECO:0000313" key="2">
    <source>
        <dbReference type="EMBL" id="PNS15693.1"/>
    </source>
</evidence>
<evidence type="ECO:0000313" key="3">
    <source>
        <dbReference type="Proteomes" id="UP000243797"/>
    </source>
</evidence>
<evidence type="ECO:0000256" key="1">
    <source>
        <dbReference type="SAM" id="MobiDB-lite"/>
    </source>
</evidence>
<sequence>MESHSPNRSPVFPGGFLTVAKKDYHIDHKHTHKDEVGGEEGGGEGGGEGEGMVAEAACWSPPGRGGRGGVGDEGVDGDGGGGAERDVCEDNRAAAEEIRAPLMVEGRGRYVGEAVVYKMYDK</sequence>
<dbReference type="Proteomes" id="UP000243797">
    <property type="component" value="Unassembled WGS sequence"/>
</dbReference>
<accession>A0A2K1QLK1</accession>
<comment type="caution">
    <text evidence="2">The sequence shown here is derived from an EMBL/GenBank/DDBJ whole genome shotgun (WGS) entry which is preliminary data.</text>
</comment>
<dbReference type="AlphaFoldDB" id="A0A2K1QLK1"/>
<dbReference type="InParanoid" id="A0A2K1QLK1"/>
<proteinExistence type="predicted"/>
<protein>
    <submittedName>
        <fullName evidence="2">Uncharacterized protein</fullName>
    </submittedName>
</protein>
<feature type="region of interest" description="Disordered" evidence="1">
    <location>
        <begin position="28"/>
        <end position="86"/>
    </location>
</feature>
<gene>
    <name evidence="2" type="ORF">CAC42_4145</name>
</gene>
<organism evidence="2 3">
    <name type="scientific">Sphaceloma murrayae</name>
    <dbReference type="NCBI Taxonomy" id="2082308"/>
    <lineage>
        <taxon>Eukaryota</taxon>
        <taxon>Fungi</taxon>
        <taxon>Dikarya</taxon>
        <taxon>Ascomycota</taxon>
        <taxon>Pezizomycotina</taxon>
        <taxon>Dothideomycetes</taxon>
        <taxon>Dothideomycetidae</taxon>
        <taxon>Myriangiales</taxon>
        <taxon>Elsinoaceae</taxon>
        <taxon>Sphaceloma</taxon>
    </lineage>
</organism>
<name>A0A2K1QLK1_9PEZI</name>